<keyword evidence="2 4" id="KW-0378">Hydrolase</keyword>
<evidence type="ECO:0000256" key="2">
    <source>
        <dbReference type="ARBA" id="ARBA00022801"/>
    </source>
</evidence>
<proteinExistence type="inferred from homology"/>
<reference evidence="9" key="1">
    <citation type="journal article" date="2019" name="Int. J. Syst. Evol. Microbiol.">
        <title>The Global Catalogue of Microorganisms (GCM) 10K type strain sequencing project: providing services to taxonomists for standard genome sequencing and annotation.</title>
        <authorList>
            <consortium name="The Broad Institute Genomics Platform"/>
            <consortium name="The Broad Institute Genome Sequencing Center for Infectious Disease"/>
            <person name="Wu L."/>
            <person name="Ma J."/>
        </authorList>
    </citation>
    <scope>NUCLEOTIDE SEQUENCE [LARGE SCALE GENOMIC DNA]</scope>
    <source>
        <strain evidence="9">NCAIM B.02333</strain>
    </source>
</reference>
<dbReference type="PANTHER" id="PTHR40079">
    <property type="entry name" value="MANNAN ENDO-1,4-BETA-MANNOSIDASE E-RELATED"/>
    <property type="match status" value="1"/>
</dbReference>
<evidence type="ECO:0000259" key="7">
    <source>
        <dbReference type="PROSITE" id="PS51764"/>
    </source>
</evidence>
<protein>
    <recommendedName>
        <fullName evidence="7">GH26 domain-containing protein</fullName>
    </recommendedName>
</protein>
<dbReference type="InterPro" id="IPR017853">
    <property type="entry name" value="GH"/>
</dbReference>
<feature type="active site" description="Nucleophile" evidence="4">
    <location>
        <position position="271"/>
    </location>
</feature>
<sequence>MRRRTLLAAPLLALTAPALAACSSDGRPSGGGMPSGAPSDGAPSGGTVGRWLSGASGSRVADGEVAAWRGRELDLVGTWADTPDASVALYELQPDGPLAGWTGAMDIAVGALGPGESWSDAAAGAYDERWAGSLTALAALRAGAGTTFVRFAHEANGDWYDWSVDAASAADFRTAWGRYRGLQQEHMPDARLVFCPNSQSVGTGADWRETFPGADAVDLLAVDHYNQYPFVSTPEAFEEELGAVDGWGAPRGLARHAEFAAEVGLPFAVPEWSSNSELGDSAVFVEQMHGFFARYGGEGPGQLVYEVLFNVEEFDDGKFALHPRTAMPDAAAAYRDLW</sequence>
<gene>
    <name evidence="8" type="ORF">ACFOLH_00545</name>
</gene>
<feature type="active site" description="Proton donor" evidence="4">
    <location>
        <position position="154"/>
    </location>
</feature>
<evidence type="ECO:0000256" key="3">
    <source>
        <dbReference type="ARBA" id="ARBA00023295"/>
    </source>
</evidence>
<dbReference type="EMBL" id="JBHRWW010000001">
    <property type="protein sequence ID" value="MFC3686825.1"/>
    <property type="molecule type" value="Genomic_DNA"/>
</dbReference>
<evidence type="ECO:0000256" key="1">
    <source>
        <dbReference type="ARBA" id="ARBA00007754"/>
    </source>
</evidence>
<organism evidence="8 9">
    <name type="scientific">Aquipuribacter hungaricus</name>
    <dbReference type="NCBI Taxonomy" id="545624"/>
    <lineage>
        <taxon>Bacteria</taxon>
        <taxon>Bacillati</taxon>
        <taxon>Actinomycetota</taxon>
        <taxon>Actinomycetes</taxon>
        <taxon>Micrococcales</taxon>
        <taxon>Intrasporangiaceae</taxon>
        <taxon>Aquipuribacter</taxon>
    </lineage>
</organism>
<dbReference type="Proteomes" id="UP001595685">
    <property type="component" value="Unassembled WGS sequence"/>
</dbReference>
<dbReference type="PANTHER" id="PTHR40079:SF6">
    <property type="entry name" value="GH26 DOMAIN-CONTAINING PROTEIN"/>
    <property type="match status" value="1"/>
</dbReference>
<evidence type="ECO:0000256" key="6">
    <source>
        <dbReference type="SAM" id="SignalP"/>
    </source>
</evidence>
<comment type="caution">
    <text evidence="8">The sequence shown here is derived from an EMBL/GenBank/DDBJ whole genome shotgun (WGS) entry which is preliminary data.</text>
</comment>
<keyword evidence="6" id="KW-0732">Signal</keyword>
<name>A0ABV7WAK0_9MICO</name>
<feature type="signal peptide" evidence="6">
    <location>
        <begin position="1"/>
        <end position="20"/>
    </location>
</feature>
<dbReference type="RefSeq" id="WP_340295135.1">
    <property type="nucleotide sequence ID" value="NZ_JBBEOI010000210.1"/>
</dbReference>
<keyword evidence="9" id="KW-1185">Reference proteome</keyword>
<accession>A0ABV7WAK0</accession>
<dbReference type="SUPFAM" id="SSF51445">
    <property type="entry name" value="(Trans)glycosidases"/>
    <property type="match status" value="1"/>
</dbReference>
<evidence type="ECO:0000256" key="4">
    <source>
        <dbReference type="PROSITE-ProRule" id="PRU01100"/>
    </source>
</evidence>
<dbReference type="Gene3D" id="3.20.20.80">
    <property type="entry name" value="Glycosidases"/>
    <property type="match status" value="1"/>
</dbReference>
<evidence type="ECO:0000313" key="9">
    <source>
        <dbReference type="Proteomes" id="UP001595685"/>
    </source>
</evidence>
<dbReference type="InterPro" id="IPR000805">
    <property type="entry name" value="Glyco_hydro_26"/>
</dbReference>
<dbReference type="PROSITE" id="PS51764">
    <property type="entry name" value="GH26"/>
    <property type="match status" value="1"/>
</dbReference>
<dbReference type="InterPro" id="IPR022790">
    <property type="entry name" value="GH26_dom"/>
</dbReference>
<evidence type="ECO:0000313" key="8">
    <source>
        <dbReference type="EMBL" id="MFC3686825.1"/>
    </source>
</evidence>
<keyword evidence="3 4" id="KW-0326">Glycosidase</keyword>
<feature type="domain" description="GH26" evidence="7">
    <location>
        <begin position="14"/>
        <end position="336"/>
    </location>
</feature>
<feature type="region of interest" description="Disordered" evidence="5">
    <location>
        <begin position="24"/>
        <end position="55"/>
    </location>
</feature>
<feature type="chain" id="PRO_5046162980" description="GH26 domain-containing protein" evidence="6">
    <location>
        <begin position="21"/>
        <end position="338"/>
    </location>
</feature>
<dbReference type="PROSITE" id="PS51257">
    <property type="entry name" value="PROKAR_LIPOPROTEIN"/>
    <property type="match status" value="1"/>
</dbReference>
<evidence type="ECO:0000256" key="5">
    <source>
        <dbReference type="SAM" id="MobiDB-lite"/>
    </source>
</evidence>
<comment type="similarity">
    <text evidence="1 4">Belongs to the glycosyl hydrolase 26 family.</text>
</comment>